<dbReference type="EMBL" id="CAAALY010280868">
    <property type="protein sequence ID" value="VEL43375.1"/>
    <property type="molecule type" value="Genomic_DNA"/>
</dbReference>
<organism evidence="2 3">
    <name type="scientific">Protopolystoma xenopodis</name>
    <dbReference type="NCBI Taxonomy" id="117903"/>
    <lineage>
        <taxon>Eukaryota</taxon>
        <taxon>Metazoa</taxon>
        <taxon>Spiralia</taxon>
        <taxon>Lophotrochozoa</taxon>
        <taxon>Platyhelminthes</taxon>
        <taxon>Monogenea</taxon>
        <taxon>Polyopisthocotylea</taxon>
        <taxon>Polystomatidea</taxon>
        <taxon>Polystomatidae</taxon>
        <taxon>Protopolystoma</taxon>
    </lineage>
</organism>
<accession>A0A448XRV7</accession>
<dbReference type="AlphaFoldDB" id="A0A448XRV7"/>
<evidence type="ECO:0000313" key="2">
    <source>
        <dbReference type="EMBL" id="VEL43375.1"/>
    </source>
</evidence>
<evidence type="ECO:0000313" key="3">
    <source>
        <dbReference type="Proteomes" id="UP000784294"/>
    </source>
</evidence>
<gene>
    <name evidence="2" type="ORF">PXEA_LOCUS36815</name>
</gene>
<name>A0A448XRV7_9PLAT</name>
<feature type="region of interest" description="Disordered" evidence="1">
    <location>
        <begin position="1"/>
        <end position="56"/>
    </location>
</feature>
<keyword evidence="3" id="KW-1185">Reference proteome</keyword>
<evidence type="ECO:0000256" key="1">
    <source>
        <dbReference type="SAM" id="MobiDB-lite"/>
    </source>
</evidence>
<comment type="caution">
    <text evidence="2">The sequence shown here is derived from an EMBL/GenBank/DDBJ whole genome shotgun (WGS) entry which is preliminary data.</text>
</comment>
<dbReference type="Proteomes" id="UP000784294">
    <property type="component" value="Unassembled WGS sequence"/>
</dbReference>
<proteinExistence type="predicted"/>
<sequence>MERDRVELPLLEPGSSGLTADDRPSGPEPEPVPGPEERKSKRPVARPCEARGPLKSGFWPVGEAAWALVWTDFALAAELTGWRV</sequence>
<protein>
    <submittedName>
        <fullName evidence="2">Uncharacterized protein</fullName>
    </submittedName>
</protein>
<reference evidence="2" key="1">
    <citation type="submission" date="2018-11" db="EMBL/GenBank/DDBJ databases">
        <authorList>
            <consortium name="Pathogen Informatics"/>
        </authorList>
    </citation>
    <scope>NUCLEOTIDE SEQUENCE</scope>
</reference>